<dbReference type="EMBL" id="AWTC01000001">
    <property type="protein sequence ID" value="EST13406.1"/>
    <property type="molecule type" value="Genomic_DNA"/>
</dbReference>
<feature type="binding site" evidence="4">
    <location>
        <position position="47"/>
    </location>
    <ligand>
        <name>S-adenosyl-L-methionine</name>
        <dbReference type="ChEBI" id="CHEBI:59789"/>
    </ligand>
</feature>
<reference evidence="5 6" key="1">
    <citation type="journal article" date="2013" name="Genome Announc.">
        <title>Genome Sequence of Sporolactobacillus laevolacticus DSM442, an Efficient Polymer-Grade D-Lactate Producer from Agricultural Waste Cottonseed as a Nitrogen Source.</title>
        <authorList>
            <person name="Wang H."/>
            <person name="Wang L."/>
            <person name="Ju J."/>
            <person name="Yu B."/>
            <person name="Ma Y."/>
        </authorList>
    </citation>
    <scope>NUCLEOTIDE SEQUENCE [LARGE SCALE GENOMIC DNA]</scope>
    <source>
        <strain evidence="5 6">DSM 442</strain>
    </source>
</reference>
<dbReference type="Proteomes" id="UP000018296">
    <property type="component" value="Unassembled WGS sequence"/>
</dbReference>
<keyword evidence="1 4" id="KW-0489">Methyltransferase</keyword>
<keyword evidence="4" id="KW-0479">Metal-binding</keyword>
<dbReference type="InterPro" id="IPR029063">
    <property type="entry name" value="SAM-dependent_MTases_sf"/>
</dbReference>
<dbReference type="HAMAP" id="MF_02217">
    <property type="entry name" value="TrmR_methyltr"/>
    <property type="match status" value="1"/>
</dbReference>
<comment type="similarity">
    <text evidence="4">Belongs to the class I-like SAM-binding methyltransferase superfamily. Cation-dependent O-methyltransferase family.</text>
</comment>
<feature type="binding site" evidence="4">
    <location>
        <begin position="123"/>
        <end position="124"/>
    </location>
    <ligand>
        <name>S-adenosyl-L-methionine</name>
        <dbReference type="ChEBI" id="CHEBI:59789"/>
    </ligand>
</feature>
<dbReference type="GO" id="GO:0000287">
    <property type="term" value="F:magnesium ion binding"/>
    <property type="evidence" value="ECO:0007669"/>
    <property type="project" value="UniProtKB-UniRule"/>
</dbReference>
<gene>
    <name evidence="4" type="primary">trmR</name>
    <name evidence="5" type="ORF">P343_01095</name>
</gene>
<dbReference type="GO" id="GO:0008171">
    <property type="term" value="F:O-methyltransferase activity"/>
    <property type="evidence" value="ECO:0007669"/>
    <property type="project" value="InterPro"/>
</dbReference>
<evidence type="ECO:0000313" key="5">
    <source>
        <dbReference type="EMBL" id="EST13406.1"/>
    </source>
</evidence>
<comment type="subunit">
    <text evidence="4">Homodimer.</text>
</comment>
<keyword evidence="3 4" id="KW-0949">S-adenosyl-L-methionine</keyword>
<dbReference type="STRING" id="1395513.P343_01095"/>
<evidence type="ECO:0000256" key="2">
    <source>
        <dbReference type="ARBA" id="ARBA00022679"/>
    </source>
</evidence>
<evidence type="ECO:0000256" key="3">
    <source>
        <dbReference type="ARBA" id="ARBA00022691"/>
    </source>
</evidence>
<evidence type="ECO:0000256" key="1">
    <source>
        <dbReference type="ARBA" id="ARBA00022603"/>
    </source>
</evidence>
<feature type="binding site" evidence="4">
    <location>
        <position position="170"/>
    </location>
    <ligand>
        <name>Mg(2+)</name>
        <dbReference type="ChEBI" id="CHEBI:18420"/>
    </ligand>
</feature>
<dbReference type="CDD" id="cd02440">
    <property type="entry name" value="AdoMet_MTases"/>
    <property type="match status" value="1"/>
</dbReference>
<dbReference type="InterPro" id="IPR002935">
    <property type="entry name" value="SAM_O-MeTrfase"/>
</dbReference>
<evidence type="ECO:0000313" key="6">
    <source>
        <dbReference type="Proteomes" id="UP000018296"/>
    </source>
</evidence>
<dbReference type="Gene3D" id="3.40.50.150">
    <property type="entry name" value="Vaccinia Virus protein VP39"/>
    <property type="match status" value="1"/>
</dbReference>
<evidence type="ECO:0000256" key="4">
    <source>
        <dbReference type="HAMAP-Rule" id="MF_02217"/>
    </source>
</evidence>
<dbReference type="PANTHER" id="PTHR10509">
    <property type="entry name" value="O-METHYLTRANSFERASE-RELATED"/>
    <property type="match status" value="1"/>
</dbReference>
<comment type="caution">
    <text evidence="5">The sequence shown here is derived from an EMBL/GenBank/DDBJ whole genome shotgun (WGS) entry which is preliminary data.</text>
</comment>
<keyword evidence="2 4" id="KW-0808">Transferase</keyword>
<feature type="binding site" evidence="4">
    <location>
        <position position="169"/>
    </location>
    <ligand>
        <name>Mg(2+)</name>
        <dbReference type="ChEBI" id="CHEBI:18420"/>
    </ligand>
</feature>
<feature type="binding site" evidence="4">
    <location>
        <position position="143"/>
    </location>
    <ligand>
        <name>Mg(2+)</name>
        <dbReference type="ChEBI" id="CHEBI:18420"/>
    </ligand>
</feature>
<protein>
    <recommendedName>
        <fullName evidence="4">tRNA 5-hydroxyuridine methyltransferase</fullName>
        <ecNumber evidence="4">2.1.1.-</ecNumber>
    </recommendedName>
    <alternativeName>
        <fullName evidence="4">ho5U methyltransferase</fullName>
    </alternativeName>
</protein>
<keyword evidence="4" id="KW-0460">Magnesium</keyword>
<dbReference type="EC" id="2.1.1.-" evidence="4"/>
<dbReference type="GO" id="GO:0008757">
    <property type="term" value="F:S-adenosylmethionine-dependent methyltransferase activity"/>
    <property type="evidence" value="ECO:0007669"/>
    <property type="project" value="TreeGrafter"/>
</dbReference>
<dbReference type="OrthoDB" id="9799672at2"/>
<dbReference type="RefSeq" id="WP_023508538.1">
    <property type="nucleotide sequence ID" value="NZ_AWTC01000001.1"/>
</dbReference>
<dbReference type="Pfam" id="PF01596">
    <property type="entry name" value="Methyltransf_3"/>
    <property type="match status" value="1"/>
</dbReference>
<dbReference type="GO" id="GO:0030488">
    <property type="term" value="P:tRNA methylation"/>
    <property type="evidence" value="ECO:0007669"/>
    <property type="project" value="UniProtKB-UniRule"/>
</dbReference>
<dbReference type="InterPro" id="IPR043675">
    <property type="entry name" value="TrmR_methyltr"/>
</dbReference>
<dbReference type="eggNOG" id="COG4122">
    <property type="taxonomic scope" value="Bacteria"/>
</dbReference>
<dbReference type="SUPFAM" id="SSF53335">
    <property type="entry name" value="S-adenosyl-L-methionine-dependent methyltransferases"/>
    <property type="match status" value="1"/>
</dbReference>
<accession>V6J2M0</accession>
<dbReference type="PROSITE" id="PS51682">
    <property type="entry name" value="SAM_OMT_I"/>
    <property type="match status" value="1"/>
</dbReference>
<dbReference type="GO" id="GO:0016300">
    <property type="term" value="F:tRNA (uridine) methyltransferase activity"/>
    <property type="evidence" value="ECO:0007669"/>
    <property type="project" value="UniProtKB-UniRule"/>
</dbReference>
<dbReference type="PANTHER" id="PTHR10509:SF14">
    <property type="entry name" value="CAFFEOYL-COA O-METHYLTRANSFERASE 3-RELATED"/>
    <property type="match status" value="1"/>
</dbReference>
<keyword evidence="6" id="KW-1185">Reference proteome</keyword>
<proteinExistence type="inferred from homology"/>
<feature type="binding site" evidence="4">
    <location>
        <position position="77"/>
    </location>
    <ligand>
        <name>S-adenosyl-L-methionine</name>
        <dbReference type="ChEBI" id="CHEBI:59789"/>
    </ligand>
</feature>
<sequence length="234" mass="26149">MLGFTERKRTLVDFKELSAYAAAFTSSENELLRQMEQKAADIYIPIMQPSAMAFLQQIIRWTGARKILELGTAIGYSSIRMALAAGKEAKIITVERDQAMIEEAANNIKMLNLQSVIHIVEGDATEDLQEVQDSAPYDLILIDAAKAQYEHLFQKCTDVLAEKGIIVTDNVFFHGLVCNIEGVKKKQLNRLVKKVDEYNHFLAEQKDFDTIFLTVGDGMAVSTKKEYTACGGNC</sequence>
<comment type="function">
    <text evidence="4">Catalyzes the methylation of 5-hydroxyuridine (ho5U) to form 5-methoxyuridine (mo5U) at position 34 in tRNAs.</text>
</comment>
<feature type="binding site" evidence="4">
    <location>
        <position position="95"/>
    </location>
    <ligand>
        <name>S-adenosyl-L-methionine</name>
        <dbReference type="ChEBI" id="CHEBI:59789"/>
    </ligand>
</feature>
<organism evidence="5 6">
    <name type="scientific">Sporolactobacillus laevolacticus DSM 442</name>
    <dbReference type="NCBI Taxonomy" id="1395513"/>
    <lineage>
        <taxon>Bacteria</taxon>
        <taxon>Bacillati</taxon>
        <taxon>Bacillota</taxon>
        <taxon>Bacilli</taxon>
        <taxon>Bacillales</taxon>
        <taxon>Sporolactobacillaceae</taxon>
        <taxon>Sporolactobacillus</taxon>
    </lineage>
</organism>
<keyword evidence="4" id="KW-0819">tRNA processing</keyword>
<dbReference type="AlphaFoldDB" id="V6J2M0"/>
<name>V6J2M0_9BACL</name>
<feature type="binding site" evidence="4">
    <location>
        <position position="143"/>
    </location>
    <ligand>
        <name>S-adenosyl-L-methionine</name>
        <dbReference type="ChEBI" id="CHEBI:59789"/>
    </ligand>
</feature>
<dbReference type="PATRIC" id="fig|1395513.3.peg.220"/>
<dbReference type="InterPro" id="IPR050362">
    <property type="entry name" value="Cation-dep_OMT"/>
</dbReference>
<comment type="catalytic activity">
    <reaction evidence="4">
        <text>5-hydroxyuridine(34) in tRNA + S-adenosyl-L-methionine = 5-methoxyuridine(34) in tRNA + S-adenosyl-L-homocysteine + H(+)</text>
        <dbReference type="Rhea" id="RHEA:60524"/>
        <dbReference type="Rhea" id="RHEA-COMP:13381"/>
        <dbReference type="Rhea" id="RHEA-COMP:15591"/>
        <dbReference type="ChEBI" id="CHEBI:15378"/>
        <dbReference type="ChEBI" id="CHEBI:57856"/>
        <dbReference type="ChEBI" id="CHEBI:59789"/>
        <dbReference type="ChEBI" id="CHEBI:136877"/>
        <dbReference type="ChEBI" id="CHEBI:143860"/>
    </reaction>
</comment>